<protein>
    <submittedName>
        <fullName evidence="2">Uncharacterized protein</fullName>
    </submittedName>
</protein>
<evidence type="ECO:0000313" key="2">
    <source>
        <dbReference type="EMBL" id="SEI89374.1"/>
    </source>
</evidence>
<dbReference type="Proteomes" id="UP000198564">
    <property type="component" value="Unassembled WGS sequence"/>
</dbReference>
<reference evidence="3" key="1">
    <citation type="submission" date="2016-10" db="EMBL/GenBank/DDBJ databases">
        <authorList>
            <person name="Varghese N."/>
            <person name="Submissions S."/>
        </authorList>
    </citation>
    <scope>NUCLEOTIDE SEQUENCE [LARGE SCALE GENOMIC DNA]</scope>
    <source>
        <strain evidence="3">DSM 25751</strain>
    </source>
</reference>
<gene>
    <name evidence="2" type="ORF">SAMN04488113_1303</name>
</gene>
<dbReference type="AlphaFoldDB" id="A0A1H6UFC2"/>
<name>A0A1H6UFC2_9LACT</name>
<proteinExistence type="predicted"/>
<dbReference type="STRING" id="1130080.SAMN04488113_1303"/>
<feature type="region of interest" description="Disordered" evidence="1">
    <location>
        <begin position="1"/>
        <end position="21"/>
    </location>
</feature>
<accession>A0A1H6UFC2</accession>
<evidence type="ECO:0000256" key="1">
    <source>
        <dbReference type="SAM" id="MobiDB-lite"/>
    </source>
</evidence>
<sequence length="66" mass="7572">MEKNKQAIVPVTLQNDHTHRRTVSKPLPQKLVAHLKNSQTELLVYEGIKPSMLRVLLSEMSTHEAR</sequence>
<evidence type="ECO:0000313" key="3">
    <source>
        <dbReference type="Proteomes" id="UP000198564"/>
    </source>
</evidence>
<organism evidence="2 3">
    <name type="scientific">Alkalibacterium gilvum</name>
    <dbReference type="NCBI Taxonomy" id="1130080"/>
    <lineage>
        <taxon>Bacteria</taxon>
        <taxon>Bacillati</taxon>
        <taxon>Bacillota</taxon>
        <taxon>Bacilli</taxon>
        <taxon>Lactobacillales</taxon>
        <taxon>Carnobacteriaceae</taxon>
        <taxon>Alkalibacterium</taxon>
    </lineage>
</organism>
<dbReference type="EMBL" id="FNYW01000030">
    <property type="protein sequence ID" value="SEI89374.1"/>
    <property type="molecule type" value="Genomic_DNA"/>
</dbReference>
<keyword evidence="3" id="KW-1185">Reference proteome</keyword>